<feature type="signal peptide" evidence="1">
    <location>
        <begin position="1"/>
        <end position="22"/>
    </location>
</feature>
<evidence type="ECO:0000256" key="1">
    <source>
        <dbReference type="SAM" id="SignalP"/>
    </source>
</evidence>
<dbReference type="RefSeq" id="WP_311682856.1">
    <property type="nucleotide sequence ID" value="NZ_JAVRHM010000005.1"/>
</dbReference>
<accession>A0ABU3E267</accession>
<reference evidence="2 3" key="1">
    <citation type="submission" date="2023-09" db="EMBL/GenBank/DDBJ databases">
        <authorList>
            <person name="Rey-Velasco X."/>
        </authorList>
    </citation>
    <scope>NUCLEOTIDE SEQUENCE [LARGE SCALE GENOMIC DNA]</scope>
    <source>
        <strain evidence="2 3">F188</strain>
    </source>
</reference>
<comment type="caution">
    <text evidence="2">The sequence shown here is derived from an EMBL/GenBank/DDBJ whole genome shotgun (WGS) entry which is preliminary data.</text>
</comment>
<dbReference type="EMBL" id="JAVRHM010000005">
    <property type="protein sequence ID" value="MDT0689367.1"/>
    <property type="molecule type" value="Genomic_DNA"/>
</dbReference>
<sequence length="199" mass="21880">MKNREKLLSAAAFLIAVAYAFSNELAQLINSEQVRLTRHTVFVRKEVTNAGGQIRIIDENTKKVDGVSSISETKLPKNQAQIFDKIAIGFGEADAQGEEGTVDYTASKAPAIARNSSIVITQNGREVVDLPLADVVKAISPGSPEDYYHDLEGFNYLVDDQPMDWYLRLPNGKVLAPSAAGKFVYMEVRLQGFKTSRKA</sequence>
<keyword evidence="1" id="KW-0732">Signal</keyword>
<dbReference type="Proteomes" id="UP001261624">
    <property type="component" value="Unassembled WGS sequence"/>
</dbReference>
<gene>
    <name evidence="2" type="ORF">RM549_06190</name>
</gene>
<proteinExistence type="predicted"/>
<organism evidence="2 3">
    <name type="scientific">Autumnicola patrickiae</name>
    <dbReference type="NCBI Taxonomy" id="3075591"/>
    <lineage>
        <taxon>Bacteria</taxon>
        <taxon>Pseudomonadati</taxon>
        <taxon>Bacteroidota</taxon>
        <taxon>Flavobacteriia</taxon>
        <taxon>Flavobacteriales</taxon>
        <taxon>Flavobacteriaceae</taxon>
        <taxon>Autumnicola</taxon>
    </lineage>
</organism>
<evidence type="ECO:0000313" key="3">
    <source>
        <dbReference type="Proteomes" id="UP001261624"/>
    </source>
</evidence>
<keyword evidence="3" id="KW-1185">Reference proteome</keyword>
<evidence type="ECO:0000313" key="2">
    <source>
        <dbReference type="EMBL" id="MDT0689367.1"/>
    </source>
</evidence>
<protein>
    <submittedName>
        <fullName evidence="2">Uncharacterized protein</fullName>
    </submittedName>
</protein>
<name>A0ABU3E267_9FLAO</name>
<feature type="chain" id="PRO_5047179672" evidence="1">
    <location>
        <begin position="23"/>
        <end position="199"/>
    </location>
</feature>